<dbReference type="Pfam" id="PF08245">
    <property type="entry name" value="Mur_ligase_M"/>
    <property type="match status" value="1"/>
</dbReference>
<dbReference type="Pfam" id="PF02875">
    <property type="entry name" value="Mur_ligase_C"/>
    <property type="match status" value="1"/>
</dbReference>
<comment type="pathway">
    <text evidence="2">Cell wall biogenesis; peptidoglycan biosynthesis.</text>
</comment>
<dbReference type="AlphaFoldDB" id="A0A0G1A8V9"/>
<keyword evidence="3" id="KW-0812">Transmembrane</keyword>
<dbReference type="EMBL" id="LCDO01000001">
    <property type="protein sequence ID" value="KKS57487.1"/>
    <property type="molecule type" value="Genomic_DNA"/>
</dbReference>
<comment type="caution">
    <text evidence="6">The sequence shown here is derived from an EMBL/GenBank/DDBJ whole genome shotgun (WGS) entry which is preliminary data.</text>
</comment>
<dbReference type="InterPro" id="IPR004101">
    <property type="entry name" value="Mur_ligase_C"/>
</dbReference>
<evidence type="ECO:0000259" key="5">
    <source>
        <dbReference type="Pfam" id="PF08245"/>
    </source>
</evidence>
<dbReference type="GO" id="GO:0005737">
    <property type="term" value="C:cytoplasm"/>
    <property type="evidence" value="ECO:0007669"/>
    <property type="project" value="UniProtKB-SubCell"/>
</dbReference>
<dbReference type="NCBIfam" id="TIGR01085">
    <property type="entry name" value="murE"/>
    <property type="match status" value="1"/>
</dbReference>
<dbReference type="InterPro" id="IPR013221">
    <property type="entry name" value="Mur_ligase_cen"/>
</dbReference>
<sequence>MKSLIKKFTPRFLIRLYHLVLAKLAALWYGYPSRKLIVVGVTGTGGKSSTVYLLAKLLEAAGWKVGVTSTVFFKVGEWEKLNDKKMTMLGRFATQNFLRRMVDADCQVAIVETTSQGIEQYRHLDIDYDIVVLTNLYPEHIEAHGGFENYQKAKGKLFAALTKTYRKKIFPAKTIIVNGDDEYASYFLNFPADEKITFGLKENSLPVKEKIIAVQPLPLGEQISFTVKGTDFVLPLLGEMNIYNSLCAITVAKVLGLSLEEIKRFSGAMKNIPGRQEFINEGQNFKVLVDYAFEPKALASLYEILEMIPHKRLIHVLGSAGGGRDVARRPVLGSLAGENAQIVIVTNEDPYDDDSEQIIEEVAQGASEKSKIEGQDLFKILDRREAIKKALQLAKEGDLVLVTGKGSEQAICVGGGQKLPWDDRKVIREELVKI</sequence>
<dbReference type="SUPFAM" id="SSF53623">
    <property type="entry name" value="MurD-like peptide ligases, catalytic domain"/>
    <property type="match status" value="1"/>
</dbReference>
<proteinExistence type="inferred from homology"/>
<keyword evidence="2" id="KW-0132">Cell division</keyword>
<keyword evidence="3" id="KW-0472">Membrane</keyword>
<name>A0A0G1A8V9_9BACT</name>
<evidence type="ECO:0000256" key="1">
    <source>
        <dbReference type="ARBA" id="ARBA00005898"/>
    </source>
</evidence>
<keyword evidence="2" id="KW-0573">Peptidoglycan synthesis</keyword>
<keyword evidence="2" id="KW-0131">Cell cycle</keyword>
<dbReference type="InterPro" id="IPR005761">
    <property type="entry name" value="UDP-N-AcMur-Glu-dNH2Pim_ligase"/>
</dbReference>
<comment type="subcellular location">
    <subcellularLocation>
        <location evidence="2">Cytoplasm</location>
    </subcellularLocation>
</comment>
<evidence type="ECO:0000256" key="3">
    <source>
        <dbReference type="SAM" id="Phobius"/>
    </source>
</evidence>
<dbReference type="PANTHER" id="PTHR23135:SF4">
    <property type="entry name" value="UDP-N-ACETYLMURAMOYL-L-ALANYL-D-GLUTAMATE--2,6-DIAMINOPIMELATE LIGASE MURE HOMOLOG, CHLOROPLASTIC"/>
    <property type="match status" value="1"/>
</dbReference>
<dbReference type="GO" id="GO:0008360">
    <property type="term" value="P:regulation of cell shape"/>
    <property type="evidence" value="ECO:0007669"/>
    <property type="project" value="UniProtKB-KW"/>
</dbReference>
<evidence type="ECO:0000256" key="2">
    <source>
        <dbReference type="RuleBase" id="RU004135"/>
    </source>
</evidence>
<feature type="domain" description="Mur ligase C-terminal" evidence="4">
    <location>
        <begin position="274"/>
        <end position="406"/>
    </location>
</feature>
<dbReference type="UniPathway" id="UPA00219"/>
<dbReference type="InterPro" id="IPR036615">
    <property type="entry name" value="Mur_ligase_C_dom_sf"/>
</dbReference>
<dbReference type="GO" id="GO:0071555">
    <property type="term" value="P:cell wall organization"/>
    <property type="evidence" value="ECO:0007669"/>
    <property type="project" value="UniProtKB-KW"/>
</dbReference>
<keyword evidence="3" id="KW-1133">Transmembrane helix</keyword>
<comment type="similarity">
    <text evidence="1">Belongs to the MurCDEF family. MurE subfamily.</text>
</comment>
<protein>
    <submittedName>
        <fullName evidence="6">UDP-N-acetylmuramyl-tripeptide synthetase</fullName>
    </submittedName>
</protein>
<reference evidence="6 7" key="1">
    <citation type="journal article" date="2015" name="Nature">
        <title>rRNA introns, odd ribosomes, and small enigmatic genomes across a large radiation of phyla.</title>
        <authorList>
            <person name="Brown C.T."/>
            <person name="Hug L.A."/>
            <person name="Thomas B.C."/>
            <person name="Sharon I."/>
            <person name="Castelle C.J."/>
            <person name="Singh A."/>
            <person name="Wilkins M.J."/>
            <person name="Williams K.H."/>
            <person name="Banfield J.F."/>
        </authorList>
    </citation>
    <scope>NUCLEOTIDE SEQUENCE [LARGE SCALE GENOMIC DNA]</scope>
</reference>
<dbReference type="GO" id="GO:0005524">
    <property type="term" value="F:ATP binding"/>
    <property type="evidence" value="ECO:0007669"/>
    <property type="project" value="InterPro"/>
</dbReference>
<dbReference type="Gene3D" id="3.40.1190.10">
    <property type="entry name" value="Mur-like, catalytic domain"/>
    <property type="match status" value="1"/>
</dbReference>
<feature type="transmembrane region" description="Helical" evidence="3">
    <location>
        <begin position="12"/>
        <end position="31"/>
    </location>
</feature>
<evidence type="ECO:0000259" key="4">
    <source>
        <dbReference type="Pfam" id="PF02875"/>
    </source>
</evidence>
<accession>A0A0G1A8V9</accession>
<keyword evidence="2" id="KW-0961">Cell wall biogenesis/degradation</keyword>
<dbReference type="Gene3D" id="3.90.190.20">
    <property type="entry name" value="Mur ligase, C-terminal domain"/>
    <property type="match status" value="1"/>
</dbReference>
<dbReference type="SUPFAM" id="SSF53244">
    <property type="entry name" value="MurD-like peptide ligases, peptide-binding domain"/>
    <property type="match status" value="1"/>
</dbReference>
<dbReference type="PANTHER" id="PTHR23135">
    <property type="entry name" value="MUR LIGASE FAMILY MEMBER"/>
    <property type="match status" value="1"/>
</dbReference>
<dbReference type="InterPro" id="IPR036565">
    <property type="entry name" value="Mur-like_cat_sf"/>
</dbReference>
<dbReference type="GO" id="GO:0016881">
    <property type="term" value="F:acid-amino acid ligase activity"/>
    <property type="evidence" value="ECO:0007669"/>
    <property type="project" value="InterPro"/>
</dbReference>
<organism evidence="6 7">
    <name type="scientific">Candidatus Magasanikbacteria bacterium GW2011_GWA2_42_32</name>
    <dbReference type="NCBI Taxonomy" id="1619039"/>
    <lineage>
        <taxon>Bacteria</taxon>
        <taxon>Candidatus Magasanikiibacteriota</taxon>
    </lineage>
</organism>
<evidence type="ECO:0000313" key="6">
    <source>
        <dbReference type="EMBL" id="KKS57487.1"/>
    </source>
</evidence>
<keyword evidence="2" id="KW-0133">Cell shape</keyword>
<dbReference type="Proteomes" id="UP000034837">
    <property type="component" value="Unassembled WGS sequence"/>
</dbReference>
<dbReference type="GO" id="GO:0009252">
    <property type="term" value="P:peptidoglycan biosynthetic process"/>
    <property type="evidence" value="ECO:0007669"/>
    <property type="project" value="UniProtKB-UniPathway"/>
</dbReference>
<evidence type="ECO:0000313" key="7">
    <source>
        <dbReference type="Proteomes" id="UP000034837"/>
    </source>
</evidence>
<feature type="domain" description="Mur ligase central" evidence="5">
    <location>
        <begin position="41"/>
        <end position="252"/>
    </location>
</feature>
<gene>
    <name evidence="6" type="ORF">UV20_C0001G0127</name>
</gene>
<dbReference type="GO" id="GO:0051301">
    <property type="term" value="P:cell division"/>
    <property type="evidence" value="ECO:0007669"/>
    <property type="project" value="UniProtKB-KW"/>
</dbReference>